<comment type="similarity">
    <text evidence="1">Belongs to the plant acyltransferase family.</text>
</comment>
<evidence type="ECO:0000313" key="2">
    <source>
        <dbReference type="EMBL" id="KAJ3691025.1"/>
    </source>
</evidence>
<name>A0AAD5ZCU0_9POAL</name>
<dbReference type="Gene3D" id="3.30.559.10">
    <property type="entry name" value="Chloramphenicol acetyltransferase-like domain"/>
    <property type="match status" value="2"/>
</dbReference>
<sequence length="431" mass="47524">MSKHMITKSPAVRVRPSSTTAIEILPLSSIDRCTAGRMLLNAVSVFTHSVKAVTRIRDAFAKALVHYYPVAGKIIEINLVGKPEVDSTGEGIWFVEANANCSLEEVNYLERPLMIPKEQLLPQLPPEGKPQDEILLVQVTEFTCSGFTIGICASHMVFDSLGFAQFMKAVGEMACGLPEPTVKPVWSREEIPAPPKVLHAGPPPSFPVFKNFTMPPPSFPVFKNFTNSVIDISLDSINGIKDLYMTETGQRSSTFDVVTAMIFKCRVRAIDLAPEAKVGVAFAASTRHLLHGVLPSVEGYYGNCGYLMGITKSSEEINKASLLTVMSLVQEEKDELSTKFADWMYGCTKSYHKVVLDYGTVVVSDWTKVGFNEVNFGWGQPKYVFPLNDNGIIATAIYVKPPVPKIGIRLILHCVKEEHSAVFCKELLKMV</sequence>
<dbReference type="InterPro" id="IPR050898">
    <property type="entry name" value="Plant_acyltransferase"/>
</dbReference>
<keyword evidence="3" id="KW-1185">Reference proteome</keyword>
<organism evidence="2 3">
    <name type="scientific">Rhynchospora tenuis</name>
    <dbReference type="NCBI Taxonomy" id="198213"/>
    <lineage>
        <taxon>Eukaryota</taxon>
        <taxon>Viridiplantae</taxon>
        <taxon>Streptophyta</taxon>
        <taxon>Embryophyta</taxon>
        <taxon>Tracheophyta</taxon>
        <taxon>Spermatophyta</taxon>
        <taxon>Magnoliopsida</taxon>
        <taxon>Liliopsida</taxon>
        <taxon>Poales</taxon>
        <taxon>Cyperaceae</taxon>
        <taxon>Cyperoideae</taxon>
        <taxon>Rhynchosporeae</taxon>
        <taxon>Rhynchospora</taxon>
    </lineage>
</organism>
<gene>
    <name evidence="2" type="ORF">LUZ61_020189</name>
</gene>
<dbReference type="PANTHER" id="PTHR31147">
    <property type="entry name" value="ACYL TRANSFERASE 4"/>
    <property type="match status" value="1"/>
</dbReference>
<comment type="caution">
    <text evidence="2">The sequence shown here is derived from an EMBL/GenBank/DDBJ whole genome shotgun (WGS) entry which is preliminary data.</text>
</comment>
<dbReference type="Pfam" id="PF02458">
    <property type="entry name" value="Transferase"/>
    <property type="match status" value="1"/>
</dbReference>
<protein>
    <submittedName>
        <fullName evidence="2">Uncharacterized protein</fullName>
    </submittedName>
</protein>
<reference evidence="2 3" key="1">
    <citation type="journal article" date="2022" name="Cell">
        <title>Repeat-based holocentromeres influence genome architecture and karyotype evolution.</title>
        <authorList>
            <person name="Hofstatter P.G."/>
            <person name="Thangavel G."/>
            <person name="Lux T."/>
            <person name="Neumann P."/>
            <person name="Vondrak T."/>
            <person name="Novak P."/>
            <person name="Zhang M."/>
            <person name="Costa L."/>
            <person name="Castellani M."/>
            <person name="Scott A."/>
            <person name="Toegelov H."/>
            <person name="Fuchs J."/>
            <person name="Mata-Sucre Y."/>
            <person name="Dias Y."/>
            <person name="Vanzela A.L.L."/>
            <person name="Huettel B."/>
            <person name="Almeida C.C.S."/>
            <person name="Simkova H."/>
            <person name="Souza G."/>
            <person name="Pedrosa-Harand A."/>
            <person name="Macas J."/>
            <person name="Mayer K.F.X."/>
            <person name="Houben A."/>
            <person name="Marques A."/>
        </authorList>
    </citation>
    <scope>NUCLEOTIDE SEQUENCE [LARGE SCALE GENOMIC DNA]</scope>
    <source>
        <strain evidence="2">RhyTen1mFocal</strain>
    </source>
</reference>
<dbReference type="PANTHER" id="PTHR31147:SF2">
    <property type="entry name" value="OS01G0615300 PROTEIN"/>
    <property type="match status" value="1"/>
</dbReference>
<evidence type="ECO:0000313" key="3">
    <source>
        <dbReference type="Proteomes" id="UP001210211"/>
    </source>
</evidence>
<dbReference type="Proteomes" id="UP001210211">
    <property type="component" value="Unassembled WGS sequence"/>
</dbReference>
<dbReference type="AlphaFoldDB" id="A0AAD5ZCU0"/>
<dbReference type="EMBL" id="JAMRDG010000002">
    <property type="protein sequence ID" value="KAJ3691025.1"/>
    <property type="molecule type" value="Genomic_DNA"/>
</dbReference>
<evidence type="ECO:0000256" key="1">
    <source>
        <dbReference type="ARBA" id="ARBA00009861"/>
    </source>
</evidence>
<dbReference type="InterPro" id="IPR023213">
    <property type="entry name" value="CAT-like_dom_sf"/>
</dbReference>
<proteinExistence type="inferred from homology"/>
<accession>A0AAD5ZCU0</accession>